<sequence length="832" mass="94573">MAGPVQYTPPPSPPSPTASFYDMSDDDEGEYNTIAHASSGKGVKLLYSKSKVYVHPSPSAKDNIPGFIALIQQKPAPPNSTTATSTNRNDSTSYLLAWVPESSLGDAYSTYVQVDLADGDSPPRQRYLVPPLPTTTTHRDPIGLYSFAVPVSEIYSLLVRPPSLGWWFGSVVINTRSGDSFPALFFHDSECESTILQKKKRVKDTFDPFDSEGGLFWGGDEVLRWLRRYVEVERSSVDRNVYLINPSTEDQLSFGRVAVPADGSVSKAQPEVLSAGASGGPQRDATMDPFMKTLKETRWKVLESLSKITTFTRRTANDIASNPGIPQQVRRLIQNPEIQTLQDEFDSARLYLARWAMSIAEQSERERQQRIWTAQDVLESENSSVGDFEILELETGNLALQERRKILTLPEWEGFFDPTSGRLHVTVEEVKERIFHGGLDPNDGARKEAWLYLLGVFPWDSSHEERQAIMNSKRDEYIRLKAGWWERMVEGNSTSEESDHWKEQRNRIGQEYYIYLDALLAANNPPEKDVHRTDRTIPLFAGEDTPHPDPDSPFADVGTNVHLEQMKDMLLTYNEYNPDLGYVQGMSDLLAPLYAVMQDDAVAFWAFVGFMDRMERNFLRDQSGMRSQLLALDQLVQLMDPQLYLHLQSADSTNFFFFFRMLLVWYKREFDWSNTLRLWETLWTDYFSSSFHLFIALAILEKHRDVIMDHLKHFDEVLKYINELSNTMELVPLLTRAESLFHRFERSVQAIDKKDNFPAAPTAHQRRPGTSTPDPTAAGKGKSPQRPTVGSSSSVAPSTLQQAIDKDKPKVISPELRELLRKDIPWKGQQAS</sequence>
<keyword evidence="1" id="KW-0343">GTPase activation</keyword>
<evidence type="ECO:0000256" key="4">
    <source>
        <dbReference type="SAM" id="MobiDB-lite"/>
    </source>
</evidence>
<evidence type="ECO:0000256" key="3">
    <source>
        <dbReference type="ARBA" id="ARBA00082648"/>
    </source>
</evidence>
<protein>
    <recommendedName>
        <fullName evidence="2">GTPase-activating protein GYP7</fullName>
    </recommendedName>
    <alternativeName>
        <fullName evidence="3">GAP for YPT7</fullName>
    </alternativeName>
</protein>
<evidence type="ECO:0000259" key="5">
    <source>
        <dbReference type="PROSITE" id="PS50086"/>
    </source>
</evidence>
<proteinExistence type="predicted"/>
<evidence type="ECO:0000256" key="2">
    <source>
        <dbReference type="ARBA" id="ARBA00072091"/>
    </source>
</evidence>
<feature type="domain" description="Rab-GAP TBC" evidence="5">
    <location>
        <begin position="440"/>
        <end position="686"/>
    </location>
</feature>
<evidence type="ECO:0000313" key="7">
    <source>
        <dbReference type="Proteomes" id="UP001147746"/>
    </source>
</evidence>
<dbReference type="AlphaFoldDB" id="A0A9W9QEQ7"/>
<dbReference type="FunFam" id="1.10.8.270:FF:000032">
    <property type="entry name" value="GTPase activating protein (Gyp7)"/>
    <property type="match status" value="1"/>
</dbReference>
<dbReference type="Gene3D" id="1.10.8.270">
    <property type="entry name" value="putative rabgap domain of human tbc1 domain family member 14 like domains"/>
    <property type="match status" value="1"/>
</dbReference>
<dbReference type="PANTHER" id="PTHR22957:SF502">
    <property type="entry name" value="SMALL G PROTEIN SIGNALING MODULATOR 2-RELATED"/>
    <property type="match status" value="1"/>
</dbReference>
<keyword evidence="7" id="KW-1185">Reference proteome</keyword>
<evidence type="ECO:0000256" key="1">
    <source>
        <dbReference type="ARBA" id="ARBA00022468"/>
    </source>
</evidence>
<dbReference type="Gene3D" id="1.10.472.80">
    <property type="entry name" value="Ypt/Rab-GAP domain of gyp1p, domain 3"/>
    <property type="match status" value="1"/>
</dbReference>
<accession>A0A9W9QEQ7</accession>
<feature type="compositionally biased region" description="Pro residues" evidence="4">
    <location>
        <begin position="7"/>
        <end position="16"/>
    </location>
</feature>
<dbReference type="FunFam" id="1.10.472.80:FF:000005">
    <property type="entry name" value="TBC1 domain family member 15"/>
    <property type="match status" value="1"/>
</dbReference>
<feature type="compositionally biased region" description="Polar residues" evidence="4">
    <location>
        <begin position="785"/>
        <end position="802"/>
    </location>
</feature>
<feature type="region of interest" description="Disordered" evidence="4">
    <location>
        <begin position="1"/>
        <end position="35"/>
    </location>
</feature>
<dbReference type="PANTHER" id="PTHR22957">
    <property type="entry name" value="TBC1 DOMAIN FAMILY MEMBER GTPASE-ACTIVATING PROTEIN"/>
    <property type="match status" value="1"/>
</dbReference>
<dbReference type="PROSITE" id="PS50086">
    <property type="entry name" value="TBC_RABGAP"/>
    <property type="match status" value="1"/>
</dbReference>
<dbReference type="InterPro" id="IPR000195">
    <property type="entry name" value="Rab-GAP-TBC_dom"/>
</dbReference>
<dbReference type="EMBL" id="JAPZBO010000001">
    <property type="protein sequence ID" value="KAJ5330803.1"/>
    <property type="molecule type" value="Genomic_DNA"/>
</dbReference>
<dbReference type="SMART" id="SM00164">
    <property type="entry name" value="TBC"/>
    <property type="match status" value="1"/>
</dbReference>
<feature type="region of interest" description="Disordered" evidence="4">
    <location>
        <begin position="755"/>
        <end position="811"/>
    </location>
</feature>
<reference evidence="6" key="1">
    <citation type="submission" date="2022-12" db="EMBL/GenBank/DDBJ databases">
        <authorList>
            <person name="Petersen C."/>
        </authorList>
    </citation>
    <scope>NUCLEOTIDE SEQUENCE</scope>
    <source>
        <strain evidence="6">IBT 21472</strain>
    </source>
</reference>
<dbReference type="Pfam" id="PF00566">
    <property type="entry name" value="RabGAP-TBC"/>
    <property type="match status" value="1"/>
</dbReference>
<comment type="caution">
    <text evidence="6">The sequence shown here is derived from an EMBL/GenBank/DDBJ whole genome shotgun (WGS) entry which is preliminary data.</text>
</comment>
<gene>
    <name evidence="6" type="ORF">N7476_000586</name>
</gene>
<dbReference type="GO" id="GO:0005737">
    <property type="term" value="C:cytoplasm"/>
    <property type="evidence" value="ECO:0007669"/>
    <property type="project" value="UniProtKB-ARBA"/>
</dbReference>
<dbReference type="OrthoDB" id="10264062at2759"/>
<dbReference type="GO" id="GO:0005096">
    <property type="term" value="F:GTPase activator activity"/>
    <property type="evidence" value="ECO:0007669"/>
    <property type="project" value="UniProtKB-KW"/>
</dbReference>
<dbReference type="InterPro" id="IPR035969">
    <property type="entry name" value="Rab-GAP_TBC_sf"/>
</dbReference>
<reference evidence="6" key="2">
    <citation type="journal article" date="2023" name="IMA Fungus">
        <title>Comparative genomic study of the Penicillium genus elucidates a diverse pangenome and 15 lateral gene transfer events.</title>
        <authorList>
            <person name="Petersen C."/>
            <person name="Sorensen T."/>
            <person name="Nielsen M.R."/>
            <person name="Sondergaard T.E."/>
            <person name="Sorensen J.L."/>
            <person name="Fitzpatrick D.A."/>
            <person name="Frisvad J.C."/>
            <person name="Nielsen K.L."/>
        </authorList>
    </citation>
    <scope>NUCLEOTIDE SEQUENCE</scope>
    <source>
        <strain evidence="6">IBT 21472</strain>
    </source>
</reference>
<dbReference type="SUPFAM" id="SSF47923">
    <property type="entry name" value="Ypt/Rab-GAP domain of gyp1p"/>
    <property type="match status" value="2"/>
</dbReference>
<organism evidence="6 7">
    <name type="scientific">Penicillium atrosanguineum</name>
    <dbReference type="NCBI Taxonomy" id="1132637"/>
    <lineage>
        <taxon>Eukaryota</taxon>
        <taxon>Fungi</taxon>
        <taxon>Dikarya</taxon>
        <taxon>Ascomycota</taxon>
        <taxon>Pezizomycotina</taxon>
        <taxon>Eurotiomycetes</taxon>
        <taxon>Eurotiomycetidae</taxon>
        <taxon>Eurotiales</taxon>
        <taxon>Aspergillaceae</taxon>
        <taxon>Penicillium</taxon>
    </lineage>
</organism>
<name>A0A9W9QEQ7_9EURO</name>
<dbReference type="Proteomes" id="UP001147746">
    <property type="component" value="Unassembled WGS sequence"/>
</dbReference>
<evidence type="ECO:0000313" key="6">
    <source>
        <dbReference type="EMBL" id="KAJ5330803.1"/>
    </source>
</evidence>